<protein>
    <submittedName>
        <fullName evidence="1">Uncharacterized protein</fullName>
    </submittedName>
</protein>
<evidence type="ECO:0000313" key="1">
    <source>
        <dbReference type="EMBL" id="KAK2957783.1"/>
    </source>
</evidence>
<dbReference type="InterPro" id="IPR016024">
    <property type="entry name" value="ARM-type_fold"/>
</dbReference>
<comment type="caution">
    <text evidence="1">The sequence shown here is derived from an EMBL/GenBank/DDBJ whole genome shotgun (WGS) entry which is preliminary data.</text>
</comment>
<evidence type="ECO:0000313" key="2">
    <source>
        <dbReference type="Proteomes" id="UP001281761"/>
    </source>
</evidence>
<gene>
    <name evidence="1" type="ORF">BLNAU_7217</name>
</gene>
<dbReference type="Proteomes" id="UP001281761">
    <property type="component" value="Unassembled WGS sequence"/>
</dbReference>
<proteinExistence type="predicted"/>
<reference evidence="1 2" key="1">
    <citation type="journal article" date="2022" name="bioRxiv">
        <title>Genomics of Preaxostyla Flagellates Illuminates Evolutionary Transitions and the Path Towards Mitochondrial Loss.</title>
        <authorList>
            <person name="Novak L.V.F."/>
            <person name="Treitli S.C."/>
            <person name="Pyrih J."/>
            <person name="Halakuc P."/>
            <person name="Pipaliya S.V."/>
            <person name="Vacek V."/>
            <person name="Brzon O."/>
            <person name="Soukal P."/>
            <person name="Eme L."/>
            <person name="Dacks J.B."/>
            <person name="Karnkowska A."/>
            <person name="Elias M."/>
            <person name="Hampl V."/>
        </authorList>
    </citation>
    <scope>NUCLEOTIDE SEQUENCE [LARGE SCALE GENOMIC DNA]</scope>
    <source>
        <strain evidence="1">NAU3</strain>
        <tissue evidence="1">Gut</tissue>
    </source>
</reference>
<accession>A0ABQ9Y212</accession>
<keyword evidence="2" id="KW-1185">Reference proteome</keyword>
<dbReference type="SUPFAM" id="SSF48371">
    <property type="entry name" value="ARM repeat"/>
    <property type="match status" value="1"/>
</dbReference>
<organism evidence="1 2">
    <name type="scientific">Blattamonas nauphoetae</name>
    <dbReference type="NCBI Taxonomy" id="2049346"/>
    <lineage>
        <taxon>Eukaryota</taxon>
        <taxon>Metamonada</taxon>
        <taxon>Preaxostyla</taxon>
        <taxon>Oxymonadida</taxon>
        <taxon>Blattamonas</taxon>
    </lineage>
</organism>
<dbReference type="EMBL" id="JARBJD010000043">
    <property type="protein sequence ID" value="KAK2957783.1"/>
    <property type="molecule type" value="Genomic_DNA"/>
</dbReference>
<sequence>MWCGETDFPCQSVNEADKHLKHALPSTIEVQTSAVLHSELDLTHDITKITSGSGEKGRVWQFDVNSEMSFDAKATIYCSLVALVKAEYPFDKALQDRCVQFLKSLEPKWSFDQDYTAKLVTDLVPSSAGSSSGFVPSIVTLLSLPHSIVVEAALSFLSRTTQVSSSKIQNRLVVSDLVPNLLATFQPHTLPFSQNETILYNLIRIINDCIDLALPWSLRELRITAEVDKLNHREMIFQRVVLPSSQYVTLLISTRPVLNEDFFRSFMSLLCTHVRICPFHRPTLEFVLASPIVMTFSSCLSFIERDGHLFSHLNLINHSLKDCESEGREVAQSAKRMIQALFSEGFEDTLDQKMMNDKDGNYGLSVVSNCHSISKLLGSNVKRL</sequence>
<name>A0ABQ9Y212_9EUKA</name>